<dbReference type="InterPro" id="IPR027417">
    <property type="entry name" value="P-loop_NTPase"/>
</dbReference>
<sequence length="161" mass="17461">MQDTDIHNAAVMMDRASARIIDNASFTLPQGSMTALVGPSGSGKTTLMRMIVGTQANVSGEVRALGQPAGDPSLRTRVTYATQAASVFEDLTVQENLDYVRSIYRLPRKRVALDDVATRSGISTNWLEDTIEPLLDNHPLLAKGITQPARYGEMPSNTLID</sequence>
<dbReference type="Pfam" id="PF00005">
    <property type="entry name" value="ABC_tran"/>
    <property type="match status" value="1"/>
</dbReference>
<name>A0A239Z6F3_9CORY</name>
<accession>A0A239Z6F3</accession>
<dbReference type="EC" id="3.6.3.-" evidence="2"/>
<dbReference type="GO" id="GO:0005524">
    <property type="term" value="F:ATP binding"/>
    <property type="evidence" value="ECO:0007669"/>
    <property type="project" value="UniProtKB-KW"/>
</dbReference>
<keyword evidence="2" id="KW-0067">ATP-binding</keyword>
<protein>
    <submittedName>
        <fullName evidence="2">ABC transporter ATP-binding protein</fullName>
        <ecNumber evidence="2">3.6.3.-</ecNumber>
    </submittedName>
</protein>
<feature type="domain" description="ABC transporter" evidence="1">
    <location>
        <begin position="22"/>
        <end position="122"/>
    </location>
</feature>
<evidence type="ECO:0000313" key="3">
    <source>
        <dbReference type="Proteomes" id="UP000215374"/>
    </source>
</evidence>
<dbReference type="OrthoDB" id="9804819at2"/>
<dbReference type="PANTHER" id="PTHR43038:SF3">
    <property type="entry name" value="ABC TRANSPORTER G FAMILY MEMBER 20 ISOFORM X1"/>
    <property type="match status" value="1"/>
</dbReference>
<dbReference type="EMBL" id="LT906467">
    <property type="protein sequence ID" value="SNV66849.1"/>
    <property type="molecule type" value="Genomic_DNA"/>
</dbReference>
<dbReference type="PANTHER" id="PTHR43038">
    <property type="entry name" value="ATP-BINDING CASSETTE, SUB-FAMILY H, MEMBER 1"/>
    <property type="match status" value="1"/>
</dbReference>
<keyword evidence="2" id="KW-0378">Hydrolase</keyword>
<dbReference type="GO" id="GO:0016887">
    <property type="term" value="F:ATP hydrolysis activity"/>
    <property type="evidence" value="ECO:0007669"/>
    <property type="project" value="InterPro"/>
</dbReference>
<dbReference type="InterPro" id="IPR003439">
    <property type="entry name" value="ABC_transporter-like_ATP-bd"/>
</dbReference>
<dbReference type="RefSeq" id="WP_051904805.1">
    <property type="nucleotide sequence ID" value="NZ_CP009211.1"/>
</dbReference>
<evidence type="ECO:0000259" key="1">
    <source>
        <dbReference type="Pfam" id="PF00005"/>
    </source>
</evidence>
<organism evidence="2 3">
    <name type="scientific">Corynebacterium imitans</name>
    <dbReference type="NCBI Taxonomy" id="156978"/>
    <lineage>
        <taxon>Bacteria</taxon>
        <taxon>Bacillati</taxon>
        <taxon>Actinomycetota</taxon>
        <taxon>Actinomycetes</taxon>
        <taxon>Mycobacteriales</taxon>
        <taxon>Corynebacteriaceae</taxon>
        <taxon>Corynebacterium</taxon>
    </lineage>
</organism>
<proteinExistence type="predicted"/>
<dbReference type="SUPFAM" id="SSF52540">
    <property type="entry name" value="P-loop containing nucleoside triphosphate hydrolases"/>
    <property type="match status" value="1"/>
</dbReference>
<gene>
    <name evidence="2" type="primary">mlaF</name>
    <name evidence="2" type="ORF">SAMEA4535761_01030</name>
</gene>
<dbReference type="Proteomes" id="UP000215374">
    <property type="component" value="Chromosome 1"/>
</dbReference>
<reference evidence="2 3" key="1">
    <citation type="submission" date="2017-06" db="EMBL/GenBank/DDBJ databases">
        <authorList>
            <consortium name="Pathogen Informatics"/>
        </authorList>
    </citation>
    <scope>NUCLEOTIDE SEQUENCE [LARGE SCALE GENOMIC DNA]</scope>
    <source>
        <strain evidence="2 3">NCTC13015</strain>
    </source>
</reference>
<dbReference type="Gene3D" id="3.40.50.300">
    <property type="entry name" value="P-loop containing nucleotide triphosphate hydrolases"/>
    <property type="match status" value="1"/>
</dbReference>
<evidence type="ECO:0000313" key="2">
    <source>
        <dbReference type="EMBL" id="SNV66849.1"/>
    </source>
</evidence>
<keyword evidence="2" id="KW-0547">Nucleotide-binding</keyword>
<dbReference type="AlphaFoldDB" id="A0A239Z6F3"/>